<protein>
    <recommendedName>
        <fullName evidence="3">Transposase</fullName>
    </recommendedName>
</protein>
<comment type="caution">
    <text evidence="1">The sequence shown here is derived from an EMBL/GenBank/DDBJ whole genome shotgun (WGS) entry which is preliminary data.</text>
</comment>
<reference evidence="1 2" key="1">
    <citation type="submission" date="2014-09" db="EMBL/GenBank/DDBJ databases">
        <title>Genome sequence of Flavobacterium aquidurense RC62.</title>
        <authorList>
            <person name="Kim J.F."/>
            <person name="Kwak M.-J."/>
        </authorList>
    </citation>
    <scope>NUCLEOTIDE SEQUENCE [LARGE SCALE GENOMIC DNA]</scope>
    <source>
        <strain evidence="1 2">RC62</strain>
    </source>
</reference>
<dbReference type="Proteomes" id="UP000050443">
    <property type="component" value="Unassembled WGS sequence"/>
</dbReference>
<gene>
    <name evidence="1" type="ORF">RC62_2411</name>
</gene>
<evidence type="ECO:0000313" key="1">
    <source>
        <dbReference type="EMBL" id="KQB37245.1"/>
    </source>
</evidence>
<organism evidence="1 2">
    <name type="scientific">Flavobacterium aquidurense</name>
    <dbReference type="NCBI Taxonomy" id="362413"/>
    <lineage>
        <taxon>Bacteria</taxon>
        <taxon>Pseudomonadati</taxon>
        <taxon>Bacteroidota</taxon>
        <taxon>Flavobacteriia</taxon>
        <taxon>Flavobacteriales</taxon>
        <taxon>Flavobacteriaceae</taxon>
        <taxon>Flavobacterium</taxon>
    </lineage>
</organism>
<dbReference type="AlphaFoldDB" id="A0A0Q0VZB6"/>
<sequence>MENNFNNRKNKLHFFIDEEVLEGKKRQIGIKKAFNKNNQ</sequence>
<accession>A0A0Q0VZB6</accession>
<dbReference type="PATRIC" id="fig|362413.3.peg.2354"/>
<name>A0A0Q0VZB6_9FLAO</name>
<dbReference type="EMBL" id="JRLF01000015">
    <property type="protein sequence ID" value="KQB37245.1"/>
    <property type="molecule type" value="Genomic_DNA"/>
</dbReference>
<evidence type="ECO:0008006" key="3">
    <source>
        <dbReference type="Google" id="ProtNLM"/>
    </source>
</evidence>
<proteinExistence type="predicted"/>
<evidence type="ECO:0000313" key="2">
    <source>
        <dbReference type="Proteomes" id="UP000050443"/>
    </source>
</evidence>